<evidence type="ECO:0000313" key="2">
    <source>
        <dbReference type="Proteomes" id="UP000185924"/>
    </source>
</evidence>
<proteinExistence type="predicted"/>
<name>A0A1N6Z1R8_9BACT</name>
<reference evidence="2" key="1">
    <citation type="submission" date="2017-01" db="EMBL/GenBank/DDBJ databases">
        <authorList>
            <person name="Varghese N."/>
            <person name="Submissions S."/>
        </authorList>
    </citation>
    <scope>NUCLEOTIDE SEQUENCE [LARGE SCALE GENOMIC DNA]</scope>
    <source>
        <strain evidence="2">DM9</strain>
    </source>
</reference>
<sequence>MDYHRLPNYIIMKKLAAFGAFILALGMTSCKTYCPAYNFASVEVSEQNAPATDLVQETEVIKG</sequence>
<organism evidence="1 2">
    <name type="scientific">Pontibacter lucknowensis</name>
    <dbReference type="NCBI Taxonomy" id="1077936"/>
    <lineage>
        <taxon>Bacteria</taxon>
        <taxon>Pseudomonadati</taxon>
        <taxon>Bacteroidota</taxon>
        <taxon>Cytophagia</taxon>
        <taxon>Cytophagales</taxon>
        <taxon>Hymenobacteraceae</taxon>
        <taxon>Pontibacter</taxon>
    </lineage>
</organism>
<evidence type="ECO:0000313" key="1">
    <source>
        <dbReference type="EMBL" id="SIR20832.1"/>
    </source>
</evidence>
<accession>A0A1N6Z1R8</accession>
<dbReference type="EMBL" id="FTNM01000004">
    <property type="protein sequence ID" value="SIR20832.1"/>
    <property type="molecule type" value="Genomic_DNA"/>
</dbReference>
<dbReference type="STRING" id="1077936.SAMN05421545_2694"/>
<dbReference type="PROSITE" id="PS51257">
    <property type="entry name" value="PROKAR_LIPOPROTEIN"/>
    <property type="match status" value="1"/>
</dbReference>
<keyword evidence="2" id="KW-1185">Reference proteome</keyword>
<dbReference type="AlphaFoldDB" id="A0A1N6Z1R8"/>
<protein>
    <submittedName>
        <fullName evidence="1">Uncharacterized protein</fullName>
    </submittedName>
</protein>
<dbReference type="Proteomes" id="UP000185924">
    <property type="component" value="Unassembled WGS sequence"/>
</dbReference>
<gene>
    <name evidence="1" type="ORF">SAMN05421545_2694</name>
</gene>